<evidence type="ECO:0000256" key="2">
    <source>
        <dbReference type="ARBA" id="ARBA00005029"/>
    </source>
</evidence>
<comment type="subunit">
    <text evidence="4">Homodimer.</text>
</comment>
<dbReference type="SUPFAM" id="SSF53383">
    <property type="entry name" value="PLP-dependent transferases"/>
    <property type="match status" value="1"/>
</dbReference>
<dbReference type="FunFam" id="3.40.640.10:FF:000006">
    <property type="entry name" value="5-aminolevulinate synthase, mitochondrial"/>
    <property type="match status" value="1"/>
</dbReference>
<evidence type="ECO:0000256" key="7">
    <source>
        <dbReference type="ARBA" id="ARBA00022898"/>
    </source>
</evidence>
<dbReference type="Pfam" id="PF00155">
    <property type="entry name" value="Aminotran_1_2"/>
    <property type="match status" value="1"/>
</dbReference>
<dbReference type="EMBL" id="QOQD01000010">
    <property type="protein sequence ID" value="RCL73094.1"/>
    <property type="molecule type" value="Genomic_DNA"/>
</dbReference>
<dbReference type="InterPro" id="IPR010961">
    <property type="entry name" value="4pyrrol_synth_NH2levulA_synth"/>
</dbReference>
<comment type="similarity">
    <text evidence="3 14">Belongs to the class-II pyridoxal-phosphate-dependent aminotransferase family.</text>
</comment>
<evidence type="ECO:0000256" key="8">
    <source>
        <dbReference type="ARBA" id="ARBA00023133"/>
    </source>
</evidence>
<dbReference type="InterPro" id="IPR001917">
    <property type="entry name" value="Aminotrans_II_pyridoxalP_BS"/>
</dbReference>
<dbReference type="UniPathway" id="UPA00251">
    <property type="reaction ID" value="UER00375"/>
</dbReference>
<dbReference type="InterPro" id="IPR004839">
    <property type="entry name" value="Aminotransferase_I/II_large"/>
</dbReference>
<keyword evidence="6 15" id="KW-0808">Transferase</keyword>
<evidence type="ECO:0000256" key="15">
    <source>
        <dbReference type="RuleBase" id="RU910713"/>
    </source>
</evidence>
<proteinExistence type="inferred from homology"/>
<organism evidence="17 18">
    <name type="scientific">PS1 clade bacterium</name>
    <dbReference type="NCBI Taxonomy" id="2175152"/>
    <lineage>
        <taxon>Bacteria</taxon>
        <taxon>Pseudomonadati</taxon>
        <taxon>Pseudomonadota</taxon>
        <taxon>Alphaproteobacteria</taxon>
        <taxon>PS1 clade</taxon>
    </lineage>
</organism>
<dbReference type="InterPro" id="IPR015421">
    <property type="entry name" value="PyrdxlP-dep_Trfase_major"/>
</dbReference>
<evidence type="ECO:0000256" key="6">
    <source>
        <dbReference type="ARBA" id="ARBA00022679"/>
    </source>
</evidence>
<dbReference type="InterPro" id="IPR015424">
    <property type="entry name" value="PyrdxlP-dep_Trfase"/>
</dbReference>
<dbReference type="GO" id="GO:0003870">
    <property type="term" value="F:5-aminolevulinate synthase activity"/>
    <property type="evidence" value="ECO:0007669"/>
    <property type="project" value="UniProtKB-EC"/>
</dbReference>
<dbReference type="GO" id="GO:0006782">
    <property type="term" value="P:protoporphyrinogen IX biosynthetic process"/>
    <property type="evidence" value="ECO:0007669"/>
    <property type="project" value="UniProtKB-UniRule"/>
</dbReference>
<dbReference type="PANTHER" id="PTHR13693:SF102">
    <property type="entry name" value="2-AMINO-3-KETOBUTYRATE COENZYME A LIGASE, MITOCHONDRIAL"/>
    <property type="match status" value="1"/>
</dbReference>
<evidence type="ECO:0000256" key="14">
    <source>
        <dbReference type="RuleBase" id="RU003693"/>
    </source>
</evidence>
<evidence type="ECO:0000259" key="16">
    <source>
        <dbReference type="Pfam" id="PF00155"/>
    </source>
</evidence>
<evidence type="ECO:0000256" key="1">
    <source>
        <dbReference type="ARBA" id="ARBA00001933"/>
    </source>
</evidence>
<reference evidence="17 18" key="1">
    <citation type="journal article" date="2018" name="Microbiome">
        <title>Fine metagenomic profile of the Mediterranean stratified and mixed water columns revealed by assembly and recruitment.</title>
        <authorList>
            <person name="Haro-Moreno J.M."/>
            <person name="Lopez-Perez M."/>
            <person name="De La Torre J.R."/>
            <person name="Picazo A."/>
            <person name="Camacho A."/>
            <person name="Rodriguez-Valera F."/>
        </authorList>
    </citation>
    <scope>NUCLEOTIDE SEQUENCE [LARGE SCALE GENOMIC DNA]</scope>
    <source>
        <strain evidence="17">MED-G57</strain>
    </source>
</reference>
<dbReference type="Proteomes" id="UP000253570">
    <property type="component" value="Unassembled WGS sequence"/>
</dbReference>
<name>A0A368DN65_9PROT</name>
<feature type="domain" description="Aminotransferase class I/classII large" evidence="16">
    <location>
        <begin position="49"/>
        <end position="393"/>
    </location>
</feature>
<protein>
    <recommendedName>
        <fullName evidence="5 15">5-aminolevulinate synthase</fullName>
        <ecNumber evidence="5 15">2.3.1.37</ecNumber>
    </recommendedName>
    <alternativeName>
        <fullName evidence="10 15">5-aminolevulinic acid synthase</fullName>
    </alternativeName>
    <alternativeName>
        <fullName evidence="11 15">Delta-ALA synthase</fullName>
    </alternativeName>
    <alternativeName>
        <fullName evidence="12 15">Delta-aminolevulinate synthase</fullName>
    </alternativeName>
</protein>
<dbReference type="PROSITE" id="PS00599">
    <property type="entry name" value="AA_TRANSFER_CLASS_2"/>
    <property type="match status" value="1"/>
</dbReference>
<evidence type="ECO:0000256" key="11">
    <source>
        <dbReference type="ARBA" id="ARBA00031945"/>
    </source>
</evidence>
<dbReference type="EC" id="2.3.1.37" evidence="5 15"/>
<comment type="pathway">
    <text evidence="2 15">Porphyrin-containing compound metabolism; protoporphyrin-IX biosynthesis; 5-aminolevulinate from glycine: step 1/1.</text>
</comment>
<evidence type="ECO:0000256" key="4">
    <source>
        <dbReference type="ARBA" id="ARBA00011738"/>
    </source>
</evidence>
<evidence type="ECO:0000313" key="18">
    <source>
        <dbReference type="Proteomes" id="UP000253570"/>
    </source>
</evidence>
<evidence type="ECO:0000313" key="17">
    <source>
        <dbReference type="EMBL" id="RCL73094.1"/>
    </source>
</evidence>
<dbReference type="NCBIfam" id="TIGR01821">
    <property type="entry name" value="5aminolev_synth"/>
    <property type="match status" value="1"/>
</dbReference>
<dbReference type="InterPro" id="IPR050087">
    <property type="entry name" value="AON_synthase_class-II"/>
</dbReference>
<dbReference type="InterPro" id="IPR015422">
    <property type="entry name" value="PyrdxlP-dep_Trfase_small"/>
</dbReference>
<accession>A0A368DN65</accession>
<dbReference type="Gene3D" id="3.40.640.10">
    <property type="entry name" value="Type I PLP-dependent aspartate aminotransferase-like (Major domain)"/>
    <property type="match status" value="1"/>
</dbReference>
<evidence type="ECO:0000256" key="10">
    <source>
        <dbReference type="ARBA" id="ARBA00031691"/>
    </source>
</evidence>
<keyword evidence="9 15" id="KW-0012">Acyltransferase</keyword>
<evidence type="ECO:0000256" key="12">
    <source>
        <dbReference type="ARBA" id="ARBA00032773"/>
    </source>
</evidence>
<dbReference type="PANTHER" id="PTHR13693">
    <property type="entry name" value="CLASS II AMINOTRANSFERASE/8-AMINO-7-OXONONANOATE SYNTHASE"/>
    <property type="match status" value="1"/>
</dbReference>
<keyword evidence="8 15" id="KW-0350">Heme biosynthesis</keyword>
<evidence type="ECO:0000256" key="5">
    <source>
        <dbReference type="ARBA" id="ARBA00013257"/>
    </source>
</evidence>
<evidence type="ECO:0000256" key="9">
    <source>
        <dbReference type="ARBA" id="ARBA00023315"/>
    </source>
</evidence>
<dbReference type="CDD" id="cd06454">
    <property type="entry name" value="KBL_like"/>
    <property type="match status" value="1"/>
</dbReference>
<evidence type="ECO:0000256" key="13">
    <source>
        <dbReference type="ARBA" id="ARBA00047654"/>
    </source>
</evidence>
<evidence type="ECO:0000256" key="3">
    <source>
        <dbReference type="ARBA" id="ARBA00008392"/>
    </source>
</evidence>
<comment type="caution">
    <text evidence="17">The sequence shown here is derived from an EMBL/GenBank/DDBJ whole genome shotgun (WGS) entry which is preliminary data.</text>
</comment>
<gene>
    <name evidence="17" type="primary">hemA</name>
    <name evidence="17" type="ORF">DBW71_04655</name>
</gene>
<dbReference type="AlphaFoldDB" id="A0A368DN65"/>
<dbReference type="Gene3D" id="3.90.1150.10">
    <property type="entry name" value="Aspartate Aminotransferase, domain 1"/>
    <property type="match status" value="1"/>
</dbReference>
<comment type="catalytic activity">
    <reaction evidence="13 15">
        <text>succinyl-CoA + glycine + H(+) = 5-aminolevulinate + CO2 + CoA</text>
        <dbReference type="Rhea" id="RHEA:12921"/>
        <dbReference type="ChEBI" id="CHEBI:15378"/>
        <dbReference type="ChEBI" id="CHEBI:16526"/>
        <dbReference type="ChEBI" id="CHEBI:57287"/>
        <dbReference type="ChEBI" id="CHEBI:57292"/>
        <dbReference type="ChEBI" id="CHEBI:57305"/>
        <dbReference type="ChEBI" id="CHEBI:356416"/>
        <dbReference type="EC" id="2.3.1.37"/>
    </reaction>
</comment>
<comment type="cofactor">
    <cofactor evidence="1 14">
        <name>pyridoxal 5'-phosphate</name>
        <dbReference type="ChEBI" id="CHEBI:597326"/>
    </cofactor>
</comment>
<keyword evidence="7 14" id="KW-0663">Pyridoxal phosphate</keyword>
<sequence length="406" mass="45024">MKNQYFRHIEDALGTVITEGRYRTFANITRSCGDFPYATFFDGFGVEKKITVWCSNDYLGMGQNKVVIESIKNTLDTTGGGSGGTRNISGTTSHHVLLESKIAELHCKESALLFSSGYVANDATLSTLSKLIPDLVVLSDEGNHASMIEGIRHGGSAKMIFKHNDLKDLEDKLIKLGNEKNKIIVFESVYSMDGDIGWIKEICDLAEKYNALTYIDEVHAVGLYGENGAGIAEKLNQLERIDVIEGTLAKAYGLIGGYIAGDRNLVDAIRSYAPGFIFTTSLPPSIAAGAYKSIEYLQHSDVERKMMHDNVNIIKNRLNSLQLPLIKNNSHIIPILVGDPVTTKKVTDQLLSEFNIYVQPINYPTVRKGTERLRITASPFHKKHDIDHLVNSLDIIWKDMKISRAA</sequence>
<dbReference type="GO" id="GO:0030170">
    <property type="term" value="F:pyridoxal phosphate binding"/>
    <property type="evidence" value="ECO:0007669"/>
    <property type="project" value="UniProtKB-UniRule"/>
</dbReference>